<keyword evidence="2" id="KW-0496">Mitochondrion</keyword>
<dbReference type="InterPro" id="IPR052500">
    <property type="entry name" value="Chloro/Mito_RNA_Process"/>
</dbReference>
<dbReference type="Pfam" id="PF03161">
    <property type="entry name" value="LAGLIDADG_2"/>
    <property type="match status" value="1"/>
</dbReference>
<feature type="domain" description="Homing endonuclease LAGLIDADG" evidence="1">
    <location>
        <begin position="26"/>
        <end position="202"/>
    </location>
</feature>
<dbReference type="GO" id="GO:0045292">
    <property type="term" value="P:mRNA cis splicing, via spliceosome"/>
    <property type="evidence" value="ECO:0007669"/>
    <property type="project" value="TreeGrafter"/>
</dbReference>
<dbReference type="SUPFAM" id="SSF55608">
    <property type="entry name" value="Homing endonucleases"/>
    <property type="match status" value="1"/>
</dbReference>
<dbReference type="GeneID" id="42903362"/>
<dbReference type="GO" id="GO:0000373">
    <property type="term" value="P:Group II intron splicing"/>
    <property type="evidence" value="ECO:0007669"/>
    <property type="project" value="TreeGrafter"/>
</dbReference>
<name>A0A650BXX3_9CHLO</name>
<keyword evidence="2" id="KW-0255">Endonuclease</keyword>
<gene>
    <name evidence="2" type="primary">orf215</name>
</gene>
<dbReference type="Gene3D" id="3.10.28.10">
    <property type="entry name" value="Homing endonucleases"/>
    <property type="match status" value="2"/>
</dbReference>
<geneLocation type="mitochondrion" evidence="2"/>
<keyword evidence="2" id="KW-0378">Hydrolase</keyword>
<dbReference type="PANTHER" id="PTHR47539:SF1">
    <property type="entry name" value="PENTATRICOPEPTIDE REPEAT-CONTAINING PROTEIN OTP51, CHLOROPLASTIC"/>
    <property type="match status" value="1"/>
</dbReference>
<dbReference type="PANTHER" id="PTHR47539">
    <property type="entry name" value="PENTATRICOPEPTIDE REPEAT-CONTAINING PROTEIN OTP51, CHLOROPLASTIC"/>
    <property type="match status" value="1"/>
</dbReference>
<sequence>MSNKLTGNSTALREYKQTITLSQIQMEILVGTLLGDACISLDNCVQFEQCIARENYIWHLYEIFRDFVGTPPRVKKIRGGGAGDRQSLRFRTYRHPDFEFYYNLFYPAHPGCRRKKRVAESISELLTARALAYWFMDDGSALSRKARRYYVFNTHSFPLEDQGAKGVVDALRDNFDIDATIKKPPLAPYYVLYIRSKSTERFIDLIHPSRKRALF</sequence>
<proteinExistence type="predicted"/>
<dbReference type="EMBL" id="MN514984">
    <property type="protein sequence ID" value="QGQ61983.1"/>
    <property type="molecule type" value="Genomic_DNA"/>
</dbReference>
<dbReference type="RefSeq" id="YP_009720771.1">
    <property type="nucleotide sequence ID" value="NC_045361.1"/>
</dbReference>
<dbReference type="InterPro" id="IPR027434">
    <property type="entry name" value="Homing_endonucl"/>
</dbReference>
<dbReference type="InterPro" id="IPR004860">
    <property type="entry name" value="LAGLIDADG_dom"/>
</dbReference>
<dbReference type="GO" id="GO:0004519">
    <property type="term" value="F:endonuclease activity"/>
    <property type="evidence" value="ECO:0007669"/>
    <property type="project" value="UniProtKB-KW"/>
</dbReference>
<dbReference type="GO" id="GO:0048564">
    <property type="term" value="P:photosystem I assembly"/>
    <property type="evidence" value="ECO:0007669"/>
    <property type="project" value="TreeGrafter"/>
</dbReference>
<evidence type="ECO:0000259" key="1">
    <source>
        <dbReference type="Pfam" id="PF03161"/>
    </source>
</evidence>
<reference evidence="2" key="1">
    <citation type="journal article" date="2019" name="PeerJ">
        <title>The inflated mitochondrial genomes of siphonous green algae reflect processes driving expansion of noncoding DNA and proliferation of introns.</title>
        <authorList>
            <person name="Repetti S.I."/>
            <person name="Jackson C.J."/>
            <person name="Judd L.M."/>
            <person name="Wick R.R."/>
            <person name="Holt K.E."/>
            <person name="Verbruggen H."/>
        </authorList>
    </citation>
    <scope>NUCLEOTIDE SEQUENCE</scope>
    <source>
        <strain evidence="2">SAG6.99</strain>
    </source>
</reference>
<protein>
    <submittedName>
        <fullName evidence="2">Putative LAGLIDADG DNA endonuclease</fullName>
    </submittedName>
</protein>
<keyword evidence="2" id="KW-0540">Nuclease</keyword>
<organism evidence="2">
    <name type="scientific">Ostreobium quekettii</name>
    <dbReference type="NCBI Taxonomy" id="121088"/>
    <lineage>
        <taxon>Eukaryota</taxon>
        <taxon>Viridiplantae</taxon>
        <taxon>Chlorophyta</taxon>
        <taxon>core chlorophytes</taxon>
        <taxon>Ulvophyceae</taxon>
        <taxon>TCBD clade</taxon>
        <taxon>Bryopsidales</taxon>
        <taxon>Ostreobineae</taxon>
        <taxon>Ostreobiaceae</taxon>
        <taxon>Ostreobium</taxon>
    </lineage>
</organism>
<dbReference type="AlphaFoldDB" id="A0A650BXX3"/>
<evidence type="ECO:0000313" key="2">
    <source>
        <dbReference type="EMBL" id="QGQ61983.1"/>
    </source>
</evidence>
<accession>A0A650BXX3</accession>